<dbReference type="SMART" id="SM00046">
    <property type="entry name" value="DAGKc"/>
    <property type="match status" value="1"/>
</dbReference>
<keyword evidence="4" id="KW-1185">Reference proteome</keyword>
<dbReference type="GO" id="GO:0001750">
    <property type="term" value="C:photoreceptor outer segment"/>
    <property type="evidence" value="ECO:0007669"/>
    <property type="project" value="Ensembl"/>
</dbReference>
<dbReference type="PROSITE" id="PS50146">
    <property type="entry name" value="DAGK"/>
    <property type="match status" value="1"/>
</dbReference>
<proteinExistence type="predicted"/>
<organism evidence="3 4">
    <name type="scientific">Anser brachyrhynchus</name>
    <name type="common">Pink-footed goose</name>
    <dbReference type="NCBI Taxonomy" id="132585"/>
    <lineage>
        <taxon>Eukaryota</taxon>
        <taxon>Metazoa</taxon>
        <taxon>Chordata</taxon>
        <taxon>Craniata</taxon>
        <taxon>Vertebrata</taxon>
        <taxon>Euteleostomi</taxon>
        <taxon>Archelosauria</taxon>
        <taxon>Archosauria</taxon>
        <taxon>Dinosauria</taxon>
        <taxon>Saurischia</taxon>
        <taxon>Theropoda</taxon>
        <taxon>Coelurosauria</taxon>
        <taxon>Aves</taxon>
        <taxon>Neognathae</taxon>
        <taxon>Galloanserae</taxon>
        <taxon>Anseriformes</taxon>
        <taxon>Anatidae</taxon>
        <taxon>Anserinae</taxon>
        <taxon>Anser</taxon>
    </lineage>
</organism>
<dbReference type="InterPro" id="IPR045363">
    <property type="entry name" value="CERK_C"/>
</dbReference>
<dbReference type="PANTHER" id="PTHR12358:SF26">
    <property type="entry name" value="CERAMIDE KINASE-LIKE PROTEIN"/>
    <property type="match status" value="1"/>
</dbReference>
<evidence type="ECO:0000259" key="2">
    <source>
        <dbReference type="PROSITE" id="PS50146"/>
    </source>
</evidence>
<dbReference type="GO" id="GO:0001727">
    <property type="term" value="F:lipid kinase activity"/>
    <property type="evidence" value="ECO:0007669"/>
    <property type="project" value="TreeGrafter"/>
</dbReference>
<dbReference type="Pfam" id="PF19280">
    <property type="entry name" value="CERK_C"/>
    <property type="match status" value="1"/>
</dbReference>
<protein>
    <submittedName>
        <fullName evidence="3">Ceramide kinase like</fullName>
    </submittedName>
</protein>
<sequence>MNAVSWSIFVALLKELKAAGRRSQRGAGGASTVLRGPAALGRPEAPCPSRTTERDVARGRSRRSPSRPGRLLTGPGPGPVPCRPPLGGRGPARGRGGAGAALAAGGTRRGAAAMLGAAGPFLRPPRRAGPEERRRRVAPLAASPPPAERGEEPLLRGIFEIGKRSCDVVLSARRLRWSPIVPESPAGDSSMVLQGEEEIIEMKDVFSVKLKRRRFVGQKRGGTLLGITIFKCLHKEENKLTDCAVHLNNLSEDHCNSWFRHLKEILNGFQNRPKSLKVFVNPSSHKREATHVYYEKVAPLFKLADIKTDVTVTEYEGHALSVLKECELQAFDGVVCVGGDGSVSEVAHGLLLKAQIDAGKGTDYIPAPVRASVPLGVIPAGTTNILAHTLYGIKHAVTATLHIVMGHIQPVDVCTFSTPSKLLRFGFSAMFGFGARTLALAEKHRWMPSNQRKDFAFIKTLADLKPEECELSFLPLQIPQEDSHENDRKKKGKNKKKGSKDQWHKIQGHFLNVSIMAIPCLCSMAPRGLAPNTRLNNGSMALIVVQNTSRTEFIKHLKRYASVKNQFNFPFVETYTVQEVKLQPRCISGLDAKENTYLNATSAEGNYPWNIDGDLMEEASEVHVRVHPQLINLYGVNTDDLESSKATCSCI</sequence>
<name>A0A8B9BJ18_9AVES</name>
<feature type="region of interest" description="Disordered" evidence="1">
    <location>
        <begin position="20"/>
        <end position="102"/>
    </location>
</feature>
<feature type="region of interest" description="Disordered" evidence="1">
    <location>
        <begin position="481"/>
        <end position="502"/>
    </location>
</feature>
<evidence type="ECO:0000313" key="4">
    <source>
        <dbReference type="Proteomes" id="UP000694426"/>
    </source>
</evidence>
<dbReference type="InterPro" id="IPR057465">
    <property type="entry name" value="CERK_PH"/>
</dbReference>
<dbReference type="SUPFAM" id="SSF111331">
    <property type="entry name" value="NAD kinase/diacylglycerol kinase-like"/>
    <property type="match status" value="1"/>
</dbReference>
<dbReference type="PANTHER" id="PTHR12358">
    <property type="entry name" value="SPHINGOSINE KINASE"/>
    <property type="match status" value="1"/>
</dbReference>
<feature type="compositionally biased region" description="Basic residues" evidence="1">
    <location>
        <begin position="489"/>
        <end position="498"/>
    </location>
</feature>
<dbReference type="AlphaFoldDB" id="A0A8B9BJ18"/>
<dbReference type="GO" id="GO:0048471">
    <property type="term" value="C:perinuclear region of cytoplasm"/>
    <property type="evidence" value="ECO:0007669"/>
    <property type="project" value="Ensembl"/>
</dbReference>
<dbReference type="GO" id="GO:0005654">
    <property type="term" value="C:nucleoplasm"/>
    <property type="evidence" value="ECO:0007669"/>
    <property type="project" value="Ensembl"/>
</dbReference>
<dbReference type="GO" id="GO:0001917">
    <property type="term" value="C:photoreceptor inner segment"/>
    <property type="evidence" value="ECO:0007669"/>
    <property type="project" value="Ensembl"/>
</dbReference>
<reference evidence="3" key="1">
    <citation type="submission" date="2025-08" db="UniProtKB">
        <authorList>
            <consortium name="Ensembl"/>
        </authorList>
    </citation>
    <scope>IDENTIFICATION</scope>
</reference>
<gene>
    <name evidence="3" type="primary">CERKL</name>
</gene>
<feature type="region of interest" description="Disordered" evidence="1">
    <location>
        <begin position="119"/>
        <end position="151"/>
    </location>
</feature>
<dbReference type="GO" id="GO:0030148">
    <property type="term" value="P:sphingolipid biosynthetic process"/>
    <property type="evidence" value="ECO:0007669"/>
    <property type="project" value="Ensembl"/>
</dbReference>
<reference evidence="3" key="2">
    <citation type="submission" date="2025-09" db="UniProtKB">
        <authorList>
            <consortium name="Ensembl"/>
        </authorList>
    </citation>
    <scope>IDENTIFICATION</scope>
</reference>
<feature type="compositionally biased region" description="Gly residues" evidence="1">
    <location>
        <begin position="87"/>
        <end position="99"/>
    </location>
</feature>
<evidence type="ECO:0000256" key="1">
    <source>
        <dbReference type="SAM" id="MobiDB-lite"/>
    </source>
</evidence>
<dbReference type="Gene3D" id="2.60.200.40">
    <property type="match status" value="1"/>
</dbReference>
<dbReference type="GO" id="GO:0046625">
    <property type="term" value="F:sphingolipid binding"/>
    <property type="evidence" value="ECO:0007669"/>
    <property type="project" value="Ensembl"/>
</dbReference>
<dbReference type="Ensembl" id="ENSABRT00000007383.1">
    <property type="protein sequence ID" value="ENSABRP00000005124.1"/>
    <property type="gene ID" value="ENSABRG00000004753.1"/>
</dbReference>
<dbReference type="GO" id="GO:0016020">
    <property type="term" value="C:membrane"/>
    <property type="evidence" value="ECO:0007669"/>
    <property type="project" value="GOC"/>
</dbReference>
<dbReference type="GO" id="GO:0005829">
    <property type="term" value="C:cytosol"/>
    <property type="evidence" value="ECO:0007669"/>
    <property type="project" value="Ensembl"/>
</dbReference>
<dbReference type="Gene3D" id="3.40.50.10330">
    <property type="entry name" value="Probable inorganic polyphosphate/atp-NAD kinase, domain 1"/>
    <property type="match status" value="1"/>
</dbReference>
<dbReference type="InterPro" id="IPR016064">
    <property type="entry name" value="NAD/diacylglycerol_kinase_sf"/>
</dbReference>
<feature type="domain" description="DAGKc" evidence="2">
    <location>
        <begin position="271"/>
        <end position="420"/>
    </location>
</feature>
<dbReference type="InterPro" id="IPR001206">
    <property type="entry name" value="Diacylglycerol_kinase_cat_dom"/>
</dbReference>
<dbReference type="InterPro" id="IPR050187">
    <property type="entry name" value="Lipid_Phosphate_FormReg"/>
</dbReference>
<dbReference type="Pfam" id="PF00781">
    <property type="entry name" value="DAGK_cat"/>
    <property type="match status" value="1"/>
</dbReference>
<dbReference type="GeneTree" id="ENSGT00940000157578"/>
<dbReference type="InterPro" id="IPR017438">
    <property type="entry name" value="ATP-NAD_kinase_N"/>
</dbReference>
<evidence type="ECO:0000313" key="3">
    <source>
        <dbReference type="Ensembl" id="ENSABRP00000005124.1"/>
    </source>
</evidence>
<dbReference type="Proteomes" id="UP000694426">
    <property type="component" value="Unplaced"/>
</dbReference>
<accession>A0A8B9BJ18</accession>
<dbReference type="Pfam" id="PF25382">
    <property type="entry name" value="PH_CERK"/>
    <property type="match status" value="1"/>
</dbReference>